<evidence type="ECO:0000313" key="4">
    <source>
        <dbReference type="Proteomes" id="UP001280121"/>
    </source>
</evidence>
<evidence type="ECO:0000313" key="3">
    <source>
        <dbReference type="EMBL" id="KAK2644113.1"/>
    </source>
</evidence>
<dbReference type="InterPro" id="IPR007577">
    <property type="entry name" value="GlycoTrfase_DXD_sugar-bd_CS"/>
</dbReference>
<gene>
    <name evidence="3" type="ORF">Ddye_019308</name>
</gene>
<comment type="caution">
    <text evidence="3">The sequence shown here is derived from an EMBL/GenBank/DDBJ whole genome shotgun (WGS) entry which is preliminary data.</text>
</comment>
<protein>
    <recommendedName>
        <fullName evidence="2">Alpha 1,4-glycosyltransferase domain-containing protein</fullName>
    </recommendedName>
</protein>
<dbReference type="PANTHER" id="PTHR46781:SF5">
    <property type="entry name" value="ALPHA 1,4-GLYCOSYLTRANSFERASE FAMILY PROTEIN"/>
    <property type="match status" value="1"/>
</dbReference>
<dbReference type="SUPFAM" id="SSF53448">
    <property type="entry name" value="Nucleotide-diphospho-sugar transferases"/>
    <property type="match status" value="1"/>
</dbReference>
<feature type="transmembrane region" description="Helical" evidence="1">
    <location>
        <begin position="25"/>
        <end position="47"/>
    </location>
</feature>
<reference evidence="3" key="1">
    <citation type="journal article" date="2023" name="Plant J.">
        <title>Genome sequences and population genomics provide insights into the demographic history, inbreeding, and mutation load of two 'living fossil' tree species of Dipteronia.</title>
        <authorList>
            <person name="Feng Y."/>
            <person name="Comes H.P."/>
            <person name="Chen J."/>
            <person name="Zhu S."/>
            <person name="Lu R."/>
            <person name="Zhang X."/>
            <person name="Li P."/>
            <person name="Qiu J."/>
            <person name="Olsen K.M."/>
            <person name="Qiu Y."/>
        </authorList>
    </citation>
    <scope>NUCLEOTIDE SEQUENCE</scope>
    <source>
        <strain evidence="3">KIB01</strain>
    </source>
</reference>
<name>A0AAD9TY58_9ROSI</name>
<keyword evidence="1" id="KW-0472">Membrane</keyword>
<accession>A0AAD9TY58</accession>
<dbReference type="AlphaFoldDB" id="A0AAD9TY58"/>
<feature type="domain" description="Alpha 1,4-glycosyltransferase" evidence="2">
    <location>
        <begin position="327"/>
        <end position="450"/>
    </location>
</feature>
<dbReference type="EMBL" id="JANJYI010000006">
    <property type="protein sequence ID" value="KAK2644113.1"/>
    <property type="molecule type" value="Genomic_DNA"/>
</dbReference>
<dbReference type="Proteomes" id="UP001280121">
    <property type="component" value="Unassembled WGS sequence"/>
</dbReference>
<keyword evidence="4" id="KW-1185">Reference proteome</keyword>
<evidence type="ECO:0000256" key="1">
    <source>
        <dbReference type="SAM" id="Phobius"/>
    </source>
</evidence>
<dbReference type="PANTHER" id="PTHR46781">
    <property type="entry name" value="ALPHA 1,4-GLYCOSYLTRANSFERASE FAMILY PROTEIN"/>
    <property type="match status" value="1"/>
</dbReference>
<keyword evidence="1" id="KW-0812">Transmembrane</keyword>
<organism evidence="3 4">
    <name type="scientific">Dipteronia dyeriana</name>
    <dbReference type="NCBI Taxonomy" id="168575"/>
    <lineage>
        <taxon>Eukaryota</taxon>
        <taxon>Viridiplantae</taxon>
        <taxon>Streptophyta</taxon>
        <taxon>Embryophyta</taxon>
        <taxon>Tracheophyta</taxon>
        <taxon>Spermatophyta</taxon>
        <taxon>Magnoliopsida</taxon>
        <taxon>eudicotyledons</taxon>
        <taxon>Gunneridae</taxon>
        <taxon>Pentapetalae</taxon>
        <taxon>rosids</taxon>
        <taxon>malvids</taxon>
        <taxon>Sapindales</taxon>
        <taxon>Sapindaceae</taxon>
        <taxon>Hippocastanoideae</taxon>
        <taxon>Acereae</taxon>
        <taxon>Dipteronia</taxon>
    </lineage>
</organism>
<dbReference type="InterPro" id="IPR044789">
    <property type="entry name" value="Put_A1-4-GlycosylTfrase_plant"/>
</dbReference>
<dbReference type="Pfam" id="PF04488">
    <property type="entry name" value="Gly_transf_sug"/>
    <property type="match status" value="1"/>
</dbReference>
<keyword evidence="1" id="KW-1133">Transmembrane helix</keyword>
<dbReference type="Pfam" id="PF04572">
    <property type="entry name" value="Gb3_synth"/>
    <property type="match status" value="1"/>
</dbReference>
<proteinExistence type="predicted"/>
<dbReference type="Gene3D" id="3.90.550.20">
    <property type="match status" value="1"/>
</dbReference>
<dbReference type="InterPro" id="IPR007652">
    <property type="entry name" value="A1-4-GlycosylTfrase_dom"/>
</dbReference>
<dbReference type="InterPro" id="IPR029044">
    <property type="entry name" value="Nucleotide-diphossugar_trans"/>
</dbReference>
<evidence type="ECO:0000259" key="2">
    <source>
        <dbReference type="Pfam" id="PF04572"/>
    </source>
</evidence>
<sequence length="464" mass="53102">MYQITKLYHYCLYCLQHLQNIKKSVFDFLLCLPTSLFALLLLILLFYNGFSVFYIHIPSIPAKISPVSAGKLAVVRSDSSSSSSSASLHEKLASSVLYAVKEENPPVILKTTTHWTLHHRDNFSTVPINSSLEFKHPKAQKKNTKFKILSSGPKSKKFSVKVKKFLDNSSCKLNFFMTWISSVDSFGVRELFAIESLFKSHPNACLVMVSNSLDSKKGNLIFKPFSDKGFEVIAVRPDFDYLFKNTHAETWFRKLKKGNVDPGLISLGQNLSNLLRLSLLYKFGGIYLDTDVIVLKSFSDLRNTIGAQTMDSETRNWSRLNNAVLIFDQNHPLLLKFIEEFALTFDGNKWGHNGPYLVSRVVSRVGGRPGFNFTVLPPLAFYPVDWSRIRSFFQGPGNEKHTKWLHNKLKLVRRQSFTVHLWNRQSKWLQVEEKSILHHLMLDCCVFCNSSLPKRFVSKLIKTT</sequence>